<accession>A0AC61NHP7</accession>
<keyword evidence="2" id="KW-1185">Reference proteome</keyword>
<dbReference type="Proteomes" id="UP000826212">
    <property type="component" value="Chromosome"/>
</dbReference>
<evidence type="ECO:0000313" key="1">
    <source>
        <dbReference type="EMBL" id="QZE15194.1"/>
    </source>
</evidence>
<dbReference type="EMBL" id="CP081303">
    <property type="protein sequence ID" value="QZE15194.1"/>
    <property type="molecule type" value="Genomic_DNA"/>
</dbReference>
<evidence type="ECO:0000313" key="2">
    <source>
        <dbReference type="Proteomes" id="UP000826212"/>
    </source>
</evidence>
<proteinExistence type="predicted"/>
<organism evidence="1 2">
    <name type="scientific">Halosquirtibacter laminarini</name>
    <dbReference type="NCBI Taxonomy" id="3374600"/>
    <lineage>
        <taxon>Bacteria</taxon>
        <taxon>Pseudomonadati</taxon>
        <taxon>Bacteroidota</taxon>
        <taxon>Bacteroidia</taxon>
        <taxon>Marinilabiliales</taxon>
        <taxon>Prolixibacteraceae</taxon>
        <taxon>Halosquirtibacter</taxon>
    </lineage>
</organism>
<name>A0AC61NHP7_9BACT</name>
<protein>
    <submittedName>
        <fullName evidence="1">Alanine:cation symporter family protein</fullName>
    </submittedName>
</protein>
<gene>
    <name evidence="1" type="ORF">K4L44_05000</name>
</gene>
<reference evidence="1" key="1">
    <citation type="submission" date="2021-08" db="EMBL/GenBank/DDBJ databases">
        <title>Novel anaerobic bacterium isolated from sea squirt in East Sea, Republic of Korea.</title>
        <authorList>
            <person name="Nguyen T.H."/>
            <person name="Li Z."/>
            <person name="Lee Y.-J."/>
            <person name="Ko J."/>
            <person name="Kim S.-G."/>
        </authorList>
    </citation>
    <scope>NUCLEOTIDE SEQUENCE</scope>
    <source>
        <strain evidence="1">KCTC 25031</strain>
    </source>
</reference>
<sequence length="464" mass="50220">MLDTIETFISQFDGFITLYLLIPVLLFAGLYFSFKTRFVQFTNFREMFKLLTEGNKEKGGISSFQAFTISLASRVGTGNLAGVALAVAAGGPGAVFWMWLIALLGSASAFIESTLAQVYKVKDKESGAFKGGPAYYMQYALKNRNLGIAFAFLITVCYGFVFNAVQSDTISAAFHQSFDTNPLLIGIILVVLTAVIIFGGVKRIAKATNAIVPVMAISYILVVLYIILTNLSLIPNIFKIIFEGAFGIHQAAAGALGAAVTQGIKRGLFSNEAGMGSAPNAAAAATVSHPAKQGLIQALGVFTDTIVICSATAFMILISDTYTTSSNNGIQLTQEAMIKMIGPWGGTFISVCIFLFAFSSIIGNYYYGESNIKFISEKKKYLQLYRLLVLGMVIFGALASSSLVWNLADIFMVFMALLNLYAIIQLAPIAVKVLKNYTQQRAEGKDPVFKAKEVGLENETECWK</sequence>